<name>A0AAW0N155_9GOBI</name>
<dbReference type="EMBL" id="JBBPFD010000021">
    <property type="protein sequence ID" value="KAK7882453.1"/>
    <property type="molecule type" value="Genomic_DNA"/>
</dbReference>
<keyword evidence="2" id="KW-0812">Transmembrane</keyword>
<keyword evidence="2" id="KW-0472">Membrane</keyword>
<dbReference type="PANTHER" id="PTHR44969:SF1">
    <property type="entry name" value="CELL SURFACE A33 ANTIGEN"/>
    <property type="match status" value="1"/>
</dbReference>
<feature type="transmembrane region" description="Helical" evidence="2">
    <location>
        <begin position="154"/>
        <end position="175"/>
    </location>
</feature>
<gene>
    <name evidence="4" type="ORF">WMY93_028627</name>
</gene>
<feature type="region of interest" description="Disordered" evidence="1">
    <location>
        <begin position="236"/>
        <end position="422"/>
    </location>
</feature>
<evidence type="ECO:0000313" key="5">
    <source>
        <dbReference type="Proteomes" id="UP001460270"/>
    </source>
</evidence>
<reference evidence="5" key="1">
    <citation type="submission" date="2024-04" db="EMBL/GenBank/DDBJ databases">
        <title>Salinicola lusitanus LLJ914,a marine bacterium isolated from the Okinawa Trough.</title>
        <authorList>
            <person name="Li J."/>
        </authorList>
    </citation>
    <scope>NUCLEOTIDE SEQUENCE [LARGE SCALE GENOMIC DNA]</scope>
</reference>
<keyword evidence="2" id="KW-1133">Transmembrane helix</keyword>
<dbReference type="Gene3D" id="2.60.40.10">
    <property type="entry name" value="Immunoglobulins"/>
    <property type="match status" value="2"/>
</dbReference>
<dbReference type="InterPro" id="IPR007110">
    <property type="entry name" value="Ig-like_dom"/>
</dbReference>
<dbReference type="SUPFAM" id="SSF48726">
    <property type="entry name" value="Immunoglobulin"/>
    <property type="match status" value="2"/>
</dbReference>
<organism evidence="4 5">
    <name type="scientific">Mugilogobius chulae</name>
    <name type="common">yellowstripe goby</name>
    <dbReference type="NCBI Taxonomy" id="88201"/>
    <lineage>
        <taxon>Eukaryota</taxon>
        <taxon>Metazoa</taxon>
        <taxon>Chordata</taxon>
        <taxon>Craniata</taxon>
        <taxon>Vertebrata</taxon>
        <taxon>Euteleostomi</taxon>
        <taxon>Actinopterygii</taxon>
        <taxon>Neopterygii</taxon>
        <taxon>Teleostei</taxon>
        <taxon>Neoteleostei</taxon>
        <taxon>Acanthomorphata</taxon>
        <taxon>Gobiaria</taxon>
        <taxon>Gobiiformes</taxon>
        <taxon>Gobioidei</taxon>
        <taxon>Gobiidae</taxon>
        <taxon>Gobionellinae</taxon>
        <taxon>Mugilogobius</taxon>
    </lineage>
</organism>
<sequence length="422" mass="48579">MCEAVLDLLSVFPLQIPNYEMFILKWEVVQDNKATTVATFYSAMNQVDISPNYEGRAFLDVNSSERKSVLSLTKVTMEDNGNYQCSVMIPGDDEGTPSALTFILVLEEGALSLFNISREMSGFYVCTSTNRIGSASCNFTLAVMPGGSMSGATAGIIGGVVGAVLLLAVLIFCCCRHKKKKAKYTEGSPAEMEFRDRDDADGYQDNKTSHDDKDINEQAPQFVKTEIDKLDEDLHSTAESHKYTGSRDRLDNYRDSHDRADNYNDNRERTDNYHGSRDRLDDYHDNQHRQDNYRGSRDRLDDYHDNQNRQDNYRGSRDRLDDYRGSRDRLDDYRGSRDRLDDHRSSQDRLDDHRGSRDRLDDHRGSRDRLDDHRGNRARVDNYYGSRDRLDDHRGSRDCLDDGSHRYGSRDHLNFSERGRFE</sequence>
<dbReference type="GO" id="GO:0005886">
    <property type="term" value="C:plasma membrane"/>
    <property type="evidence" value="ECO:0007669"/>
    <property type="project" value="InterPro"/>
</dbReference>
<dbReference type="PROSITE" id="PS50835">
    <property type="entry name" value="IG_LIKE"/>
    <property type="match status" value="1"/>
</dbReference>
<evidence type="ECO:0000259" key="3">
    <source>
        <dbReference type="PROSITE" id="PS50835"/>
    </source>
</evidence>
<dbReference type="InterPro" id="IPR036179">
    <property type="entry name" value="Ig-like_dom_sf"/>
</dbReference>
<feature type="compositionally biased region" description="Basic and acidic residues" evidence="1">
    <location>
        <begin position="207"/>
        <end position="216"/>
    </location>
</feature>
<dbReference type="InterPro" id="IPR013783">
    <property type="entry name" value="Ig-like_fold"/>
</dbReference>
<comment type="caution">
    <text evidence="4">The sequence shown here is derived from an EMBL/GenBank/DDBJ whole genome shotgun (WGS) entry which is preliminary data.</text>
</comment>
<evidence type="ECO:0000313" key="4">
    <source>
        <dbReference type="EMBL" id="KAK7882453.1"/>
    </source>
</evidence>
<feature type="region of interest" description="Disordered" evidence="1">
    <location>
        <begin position="186"/>
        <end position="218"/>
    </location>
</feature>
<feature type="domain" description="Ig-like" evidence="3">
    <location>
        <begin position="1"/>
        <end position="101"/>
    </location>
</feature>
<dbReference type="AlphaFoldDB" id="A0AAW0N155"/>
<keyword evidence="5" id="KW-1185">Reference proteome</keyword>
<dbReference type="Proteomes" id="UP001460270">
    <property type="component" value="Unassembled WGS sequence"/>
</dbReference>
<dbReference type="InterPro" id="IPR042474">
    <property type="entry name" value="A33"/>
</dbReference>
<proteinExistence type="predicted"/>
<evidence type="ECO:0000256" key="2">
    <source>
        <dbReference type="SAM" id="Phobius"/>
    </source>
</evidence>
<evidence type="ECO:0000256" key="1">
    <source>
        <dbReference type="SAM" id="MobiDB-lite"/>
    </source>
</evidence>
<accession>A0AAW0N155</accession>
<protein>
    <recommendedName>
        <fullName evidence="3">Ig-like domain-containing protein</fullName>
    </recommendedName>
</protein>
<dbReference type="PANTHER" id="PTHR44969">
    <property type="entry name" value="CELL SURFACE A33 ANTIGEN"/>
    <property type="match status" value="1"/>
</dbReference>